<dbReference type="PANTHER" id="PTHR28008:SF1">
    <property type="entry name" value="DOMAIN PROTEIN, PUTATIVE (AFU_ORTHOLOGUE AFUA_3G10980)-RELATED"/>
    <property type="match status" value="1"/>
</dbReference>
<keyword evidence="1" id="KW-0812">Transmembrane</keyword>
<feature type="transmembrane region" description="Helical" evidence="1">
    <location>
        <begin position="45"/>
        <end position="62"/>
    </location>
</feature>
<keyword evidence="1" id="KW-1133">Transmembrane helix</keyword>
<name>A0A4Q0PMB4_9FLAO</name>
<organism evidence="3 4">
    <name type="scientific">Leeuwenhoekiella marinoflava</name>
    <dbReference type="NCBI Taxonomy" id="988"/>
    <lineage>
        <taxon>Bacteria</taxon>
        <taxon>Pseudomonadati</taxon>
        <taxon>Bacteroidota</taxon>
        <taxon>Flavobacteriia</taxon>
        <taxon>Flavobacteriales</taxon>
        <taxon>Flavobacteriaceae</taxon>
        <taxon>Leeuwenhoekiella</taxon>
    </lineage>
</organism>
<evidence type="ECO:0000259" key="2">
    <source>
        <dbReference type="Pfam" id="PF04892"/>
    </source>
</evidence>
<feature type="transmembrane region" description="Helical" evidence="1">
    <location>
        <begin position="77"/>
        <end position="94"/>
    </location>
</feature>
<dbReference type="Pfam" id="PF04892">
    <property type="entry name" value="VanZ"/>
    <property type="match status" value="1"/>
</dbReference>
<evidence type="ECO:0000313" key="4">
    <source>
        <dbReference type="Proteomes" id="UP000290608"/>
    </source>
</evidence>
<feature type="transmembrane region" description="Helical" evidence="1">
    <location>
        <begin position="14"/>
        <end position="33"/>
    </location>
</feature>
<evidence type="ECO:0000256" key="1">
    <source>
        <dbReference type="SAM" id="Phobius"/>
    </source>
</evidence>
<accession>A0A4Q0PMB4</accession>
<feature type="domain" description="VanZ-like" evidence="2">
    <location>
        <begin position="24"/>
        <end position="93"/>
    </location>
</feature>
<dbReference type="EMBL" id="QOVL01000006">
    <property type="protein sequence ID" value="RXG31646.1"/>
    <property type="molecule type" value="Genomic_DNA"/>
</dbReference>
<gene>
    <name evidence="3" type="ORF">DSL99_1464</name>
</gene>
<comment type="caution">
    <text evidence="3">The sequence shown here is derived from an EMBL/GenBank/DDBJ whole genome shotgun (WGS) entry which is preliminary data.</text>
</comment>
<evidence type="ECO:0000313" key="3">
    <source>
        <dbReference type="EMBL" id="RXG31646.1"/>
    </source>
</evidence>
<dbReference type="PANTHER" id="PTHR28008">
    <property type="entry name" value="DOMAIN PROTEIN, PUTATIVE (AFU_ORTHOLOGUE AFUA_3G10980)-RELATED"/>
    <property type="match status" value="1"/>
</dbReference>
<proteinExistence type="predicted"/>
<dbReference type="InterPro" id="IPR006976">
    <property type="entry name" value="VanZ-like"/>
</dbReference>
<dbReference type="AlphaFoldDB" id="A0A4Q0PMB4"/>
<dbReference type="NCBIfam" id="NF037970">
    <property type="entry name" value="vanZ_1"/>
    <property type="match status" value="1"/>
</dbReference>
<reference evidence="3 4" key="1">
    <citation type="submission" date="2018-07" db="EMBL/GenBank/DDBJ databases">
        <title>Leeuwenhoekiella genomics.</title>
        <authorList>
            <person name="Tahon G."/>
            <person name="Willems A."/>
        </authorList>
    </citation>
    <scope>NUCLEOTIDE SEQUENCE [LARGE SCALE GENOMIC DNA]</scope>
    <source>
        <strain evidence="3 4">LMG 1345</strain>
    </source>
</reference>
<keyword evidence="1" id="KW-0472">Membrane</keyword>
<dbReference type="Proteomes" id="UP000290608">
    <property type="component" value="Unassembled WGS sequence"/>
</dbReference>
<sequence>MPHIRDAPENSDKVVHILVYSFFTGLWFCYFYVLKLKKDNFSTSLIKSCGLAFVYGIIIEILQESLTTSRSGDFKDLIANSIGILVGVLFIFLAKTQFRRLKSKF</sequence>
<protein>
    <submittedName>
        <fullName evidence="3">VanZ like protein</fullName>
    </submittedName>
</protein>
<dbReference type="STRING" id="1122159.SAMN02745246_01717"/>